<feature type="non-terminal residue" evidence="1">
    <location>
        <position position="86"/>
    </location>
</feature>
<comment type="caution">
    <text evidence="1">The sequence shown here is derived from an EMBL/GenBank/DDBJ whole genome shotgun (WGS) entry which is preliminary data.</text>
</comment>
<accession>A0A699VKD8</accession>
<proteinExistence type="predicted"/>
<organism evidence="1">
    <name type="scientific">Tanacetum cinerariifolium</name>
    <name type="common">Dalmatian daisy</name>
    <name type="synonym">Chrysanthemum cinerariifolium</name>
    <dbReference type="NCBI Taxonomy" id="118510"/>
    <lineage>
        <taxon>Eukaryota</taxon>
        <taxon>Viridiplantae</taxon>
        <taxon>Streptophyta</taxon>
        <taxon>Embryophyta</taxon>
        <taxon>Tracheophyta</taxon>
        <taxon>Spermatophyta</taxon>
        <taxon>Magnoliopsida</taxon>
        <taxon>eudicotyledons</taxon>
        <taxon>Gunneridae</taxon>
        <taxon>Pentapetalae</taxon>
        <taxon>asterids</taxon>
        <taxon>campanulids</taxon>
        <taxon>Asterales</taxon>
        <taxon>Asteraceae</taxon>
        <taxon>Asteroideae</taxon>
        <taxon>Anthemideae</taxon>
        <taxon>Anthemidinae</taxon>
        <taxon>Tanacetum</taxon>
    </lineage>
</organism>
<feature type="non-terminal residue" evidence="1">
    <location>
        <position position="1"/>
    </location>
</feature>
<evidence type="ECO:0000313" key="1">
    <source>
        <dbReference type="EMBL" id="GFD34813.1"/>
    </source>
</evidence>
<protein>
    <submittedName>
        <fullName evidence="1">Uncharacterized protein</fullName>
    </submittedName>
</protein>
<gene>
    <name evidence="1" type="ORF">Tci_906782</name>
</gene>
<sequence>SGVESPLFENMLQVREVDAEDEVQVPAHDVVDQENVTEEISDDGRISVDIDEGIELVDVQEKDAQVKGRQADTQAEIYNIDLDHTS</sequence>
<name>A0A699VKD8_TANCI</name>
<reference evidence="1" key="1">
    <citation type="journal article" date="2019" name="Sci. Rep.">
        <title>Draft genome of Tanacetum cinerariifolium, the natural source of mosquito coil.</title>
        <authorList>
            <person name="Yamashiro T."/>
            <person name="Shiraishi A."/>
            <person name="Satake H."/>
            <person name="Nakayama K."/>
        </authorList>
    </citation>
    <scope>NUCLEOTIDE SEQUENCE</scope>
</reference>
<dbReference type="AlphaFoldDB" id="A0A699VKD8"/>
<dbReference type="EMBL" id="BKCJ011451033">
    <property type="protein sequence ID" value="GFD34813.1"/>
    <property type="molecule type" value="Genomic_DNA"/>
</dbReference>